<organism evidence="2 3">
    <name type="scientific">Plenodomus tracheiphilus IPT5</name>
    <dbReference type="NCBI Taxonomy" id="1408161"/>
    <lineage>
        <taxon>Eukaryota</taxon>
        <taxon>Fungi</taxon>
        <taxon>Dikarya</taxon>
        <taxon>Ascomycota</taxon>
        <taxon>Pezizomycotina</taxon>
        <taxon>Dothideomycetes</taxon>
        <taxon>Pleosporomycetidae</taxon>
        <taxon>Pleosporales</taxon>
        <taxon>Pleosporineae</taxon>
        <taxon>Leptosphaeriaceae</taxon>
        <taxon>Plenodomus</taxon>
    </lineage>
</organism>
<dbReference type="EMBL" id="MU006291">
    <property type="protein sequence ID" value="KAF2855113.1"/>
    <property type="molecule type" value="Genomic_DNA"/>
</dbReference>
<gene>
    <name evidence="2" type="ORF">T440DRAFT_475405</name>
</gene>
<keyword evidence="3" id="KW-1185">Reference proteome</keyword>
<sequence>MDRREEQHAHPRASMRTRGEESESKDTCCAAQSRNMPAGGRKGSGEERTCWFTIRRSDAAGEIRVLVCRALAAARRRRGRIRGPLGDGHAPHHGMRTLWHCELRRPLLLAGRAHHGAAACAVLPRISSSIIIIIFIIDDDDDDGIAASVRAAWPWPRAGTADGRLERTGCIASCHCASPRVNQSPNPSFVSPVISHGPSGRSLVPWQAGRLARDLAVSRGPALPRCCFPSVFNSRRRSPRRAGVAHPVADGARLRSSLRRGGGLAVSRRLRTSRWRPVTVTVAGPPTVLLVAERRRPAVYRAACGRLPYILPVPVPAPVPVPVTECLRPHG</sequence>
<evidence type="ECO:0000313" key="3">
    <source>
        <dbReference type="Proteomes" id="UP000799423"/>
    </source>
</evidence>
<evidence type="ECO:0000313" key="2">
    <source>
        <dbReference type="EMBL" id="KAF2855113.1"/>
    </source>
</evidence>
<reference evidence="2" key="1">
    <citation type="submission" date="2020-01" db="EMBL/GenBank/DDBJ databases">
        <authorList>
            <consortium name="DOE Joint Genome Institute"/>
            <person name="Haridas S."/>
            <person name="Albert R."/>
            <person name="Binder M."/>
            <person name="Bloem J."/>
            <person name="Labutti K."/>
            <person name="Salamov A."/>
            <person name="Andreopoulos B."/>
            <person name="Baker S.E."/>
            <person name="Barry K."/>
            <person name="Bills G."/>
            <person name="Bluhm B.H."/>
            <person name="Cannon C."/>
            <person name="Castanera R."/>
            <person name="Culley D.E."/>
            <person name="Daum C."/>
            <person name="Ezra D."/>
            <person name="Gonzalez J.B."/>
            <person name="Henrissat B."/>
            <person name="Kuo A."/>
            <person name="Liang C."/>
            <person name="Lipzen A."/>
            <person name="Lutzoni F."/>
            <person name="Magnuson J."/>
            <person name="Mondo S."/>
            <person name="Nolan M."/>
            <person name="Ohm R."/>
            <person name="Pangilinan J."/>
            <person name="Park H.-J."/>
            <person name="Ramirez L."/>
            <person name="Alfaro M."/>
            <person name="Sun H."/>
            <person name="Tritt A."/>
            <person name="Yoshinaga Y."/>
            <person name="Zwiers L.-H."/>
            <person name="Turgeon B.G."/>
            <person name="Goodwin S.B."/>
            <person name="Spatafora J.W."/>
            <person name="Crous P.W."/>
            <person name="Grigoriev I.V."/>
        </authorList>
    </citation>
    <scope>NUCLEOTIDE SEQUENCE</scope>
    <source>
        <strain evidence="2">IPT5</strain>
    </source>
</reference>
<dbReference type="Proteomes" id="UP000799423">
    <property type="component" value="Unassembled WGS sequence"/>
</dbReference>
<dbReference type="AlphaFoldDB" id="A0A6A7BIB7"/>
<evidence type="ECO:0000256" key="1">
    <source>
        <dbReference type="SAM" id="MobiDB-lite"/>
    </source>
</evidence>
<name>A0A6A7BIB7_9PLEO</name>
<accession>A0A6A7BIB7</accession>
<proteinExistence type="predicted"/>
<feature type="region of interest" description="Disordered" evidence="1">
    <location>
        <begin position="1"/>
        <end position="45"/>
    </location>
</feature>
<feature type="compositionally biased region" description="Basic and acidic residues" evidence="1">
    <location>
        <begin position="17"/>
        <end position="26"/>
    </location>
</feature>
<protein>
    <submittedName>
        <fullName evidence="2">Uncharacterized protein</fullName>
    </submittedName>
</protein>